<dbReference type="Gene3D" id="3.10.180.10">
    <property type="entry name" value="2,3-Dihydroxybiphenyl 1,2-Dioxygenase, domain 1"/>
    <property type="match status" value="1"/>
</dbReference>
<dbReference type="Gene3D" id="3.30.720.110">
    <property type="match status" value="1"/>
</dbReference>
<feature type="domain" description="PhnB-like" evidence="1">
    <location>
        <begin position="2"/>
        <end position="123"/>
    </location>
</feature>
<organism evidence="2 3">
    <name type="scientific">Jeotgalibaca ciconiae</name>
    <dbReference type="NCBI Taxonomy" id="2496265"/>
    <lineage>
        <taxon>Bacteria</taxon>
        <taxon>Bacillati</taxon>
        <taxon>Bacillota</taxon>
        <taxon>Bacilli</taxon>
        <taxon>Lactobacillales</taxon>
        <taxon>Carnobacteriaceae</taxon>
        <taxon>Jeotgalibaca</taxon>
    </lineage>
</organism>
<dbReference type="Gene3D" id="3.30.720.100">
    <property type="match status" value="1"/>
</dbReference>
<evidence type="ECO:0000313" key="3">
    <source>
        <dbReference type="Proteomes" id="UP000273326"/>
    </source>
</evidence>
<evidence type="ECO:0000313" key="2">
    <source>
        <dbReference type="EMBL" id="AZP03975.1"/>
    </source>
</evidence>
<name>A0A3S9H9F7_9LACT</name>
<dbReference type="Proteomes" id="UP000273326">
    <property type="component" value="Chromosome"/>
</dbReference>
<dbReference type="SUPFAM" id="SSF54593">
    <property type="entry name" value="Glyoxalase/Bleomycin resistance protein/Dihydroxybiphenyl dioxygenase"/>
    <property type="match status" value="2"/>
</dbReference>
<dbReference type="CDD" id="cd06588">
    <property type="entry name" value="PhnB_like"/>
    <property type="match status" value="2"/>
</dbReference>
<sequence length="294" mass="33675">MQKIVPHLWFDTEALEAANFYTTLFDESKVNWTIIVKDTPSGDSEQLSFTLAGLEFFAISAGPLFTFNPSISLAVQCETVEEVERLWEKLIDRGHALMELGQYPFSERYGWLADRYGLSWQLIHVTEPIKQKIIPSLLFVKEQHGNAEAAINHYVSTFKNSSIGKLEYYGEEMGEEYIGKLTLSTFELEGLQMTAMDGGASLHDFAFNEAISLMVYCENQEEIDYYWEKLSAVPEAEECGWLKDQFGVSWQIAPRELNKLLLSEDEEATQRVVEAFLKMKKMNIAELRRAFADK</sequence>
<feature type="domain" description="PhnB-like" evidence="1">
    <location>
        <begin position="131"/>
        <end position="252"/>
    </location>
</feature>
<dbReference type="EMBL" id="CP034465">
    <property type="protein sequence ID" value="AZP03975.1"/>
    <property type="molecule type" value="Genomic_DNA"/>
</dbReference>
<protein>
    <submittedName>
        <fullName evidence="2">VOC family protein</fullName>
    </submittedName>
</protein>
<dbReference type="OrthoDB" id="9806473at2"/>
<gene>
    <name evidence="2" type="ORF">EJN90_04410</name>
</gene>
<dbReference type="KEGG" id="jeh:EJN90_04410"/>
<dbReference type="AlphaFoldDB" id="A0A3S9H9F7"/>
<accession>A0A3S9H9F7</accession>
<reference evidence="3" key="1">
    <citation type="submission" date="2018-12" db="EMBL/GenBank/DDBJ databases">
        <title>Complete genome sequencing of Jeotgalibaca sp. H21T32.</title>
        <authorList>
            <person name="Bae J.-W."/>
            <person name="Lee S.-Y."/>
        </authorList>
    </citation>
    <scope>NUCLEOTIDE SEQUENCE [LARGE SCALE GENOMIC DNA]</scope>
    <source>
        <strain evidence="3">H21T32</strain>
    </source>
</reference>
<dbReference type="InterPro" id="IPR028973">
    <property type="entry name" value="PhnB-like"/>
</dbReference>
<dbReference type="InterPro" id="IPR029068">
    <property type="entry name" value="Glyas_Bleomycin-R_OHBP_Dase"/>
</dbReference>
<dbReference type="Pfam" id="PF06983">
    <property type="entry name" value="3-dmu-9_3-mt"/>
    <property type="match status" value="2"/>
</dbReference>
<keyword evidence="3" id="KW-1185">Reference proteome</keyword>
<evidence type="ECO:0000259" key="1">
    <source>
        <dbReference type="Pfam" id="PF06983"/>
    </source>
</evidence>
<dbReference type="RefSeq" id="WP_126109053.1">
    <property type="nucleotide sequence ID" value="NZ_CP034465.1"/>
</dbReference>
<dbReference type="PANTHER" id="PTHR33990">
    <property type="entry name" value="PROTEIN YJDN-RELATED"/>
    <property type="match status" value="1"/>
</dbReference>
<proteinExistence type="predicted"/>